<evidence type="ECO:0000313" key="3">
    <source>
        <dbReference type="Proteomes" id="UP000078410"/>
    </source>
</evidence>
<evidence type="ECO:0000313" key="2">
    <source>
        <dbReference type="EMBL" id="OAT34551.1"/>
    </source>
</evidence>
<feature type="coiled-coil region" evidence="1">
    <location>
        <begin position="2"/>
        <end position="39"/>
    </location>
</feature>
<comment type="caution">
    <text evidence="2">The sequence shown here is derived from an EMBL/GenBank/DDBJ whole genome shotgun (WGS) entry which is preliminary data.</text>
</comment>
<dbReference type="AlphaFoldDB" id="A0A1B7IX29"/>
<dbReference type="EMBL" id="LXER01000004">
    <property type="protein sequence ID" value="OAT34551.1"/>
    <property type="molecule type" value="Genomic_DNA"/>
</dbReference>
<name>A0A1B7IX29_9ENTR</name>
<evidence type="ECO:0000256" key="1">
    <source>
        <dbReference type="SAM" id="Coils"/>
    </source>
</evidence>
<dbReference type="Proteomes" id="UP000078410">
    <property type="component" value="Unassembled WGS sequence"/>
</dbReference>
<sequence length="42" mass="4952">MIIRDSEEMDDLKHEQEVLRQQLRDIKRANQNIKSALQSIAS</sequence>
<keyword evidence="1" id="KW-0175">Coiled coil</keyword>
<keyword evidence="3" id="KW-1185">Reference proteome</keyword>
<accession>A0A1B7IX29</accession>
<gene>
    <name evidence="2" type="ORF">M975_0080</name>
</gene>
<organism evidence="2 3">
    <name type="scientific">Buttiauxella brennerae ATCC 51605</name>
    <dbReference type="NCBI Taxonomy" id="1354251"/>
    <lineage>
        <taxon>Bacteria</taxon>
        <taxon>Pseudomonadati</taxon>
        <taxon>Pseudomonadota</taxon>
        <taxon>Gammaproteobacteria</taxon>
        <taxon>Enterobacterales</taxon>
        <taxon>Enterobacteriaceae</taxon>
        <taxon>Buttiauxella</taxon>
    </lineage>
</organism>
<proteinExistence type="predicted"/>
<protein>
    <submittedName>
        <fullName evidence="2">Uncharacterized protein</fullName>
    </submittedName>
</protein>
<reference evidence="2 3" key="1">
    <citation type="submission" date="2016-04" db="EMBL/GenBank/DDBJ databases">
        <title>ATOL: Assembling a taxonomically balanced genome-scale reconstruction of the evolutionary history of the Enterobacteriaceae.</title>
        <authorList>
            <person name="Plunkett G.III."/>
            <person name="Neeno-Eckwall E.C."/>
            <person name="Glasner J.D."/>
            <person name="Perna N.T."/>
        </authorList>
    </citation>
    <scope>NUCLEOTIDE SEQUENCE [LARGE SCALE GENOMIC DNA]</scope>
    <source>
        <strain evidence="2 3">ATCC 51605</strain>
    </source>
</reference>
<dbReference type="PATRIC" id="fig|1354251.4.peg.82"/>